<dbReference type="SUPFAM" id="SSF55298">
    <property type="entry name" value="YjgF-like"/>
    <property type="match status" value="1"/>
</dbReference>
<evidence type="ECO:0000313" key="2">
    <source>
        <dbReference type="EMBL" id="GGG17949.1"/>
    </source>
</evidence>
<dbReference type="EMBL" id="BMKS01000001">
    <property type="protein sequence ID" value="GGG17949.1"/>
    <property type="molecule type" value="Genomic_DNA"/>
</dbReference>
<dbReference type="GO" id="GO:0019239">
    <property type="term" value="F:deaminase activity"/>
    <property type="evidence" value="ECO:0007669"/>
    <property type="project" value="TreeGrafter"/>
</dbReference>
<dbReference type="AlphaFoldDB" id="A0A8J2Z7R1"/>
<accession>A0A8J2Z7R1</accession>
<comment type="similarity">
    <text evidence="1">Belongs to the RutC family.</text>
</comment>
<name>A0A8J2Z7R1_9PROT</name>
<dbReference type="RefSeq" id="WP_188897644.1">
    <property type="nucleotide sequence ID" value="NZ_BMKS01000001.1"/>
</dbReference>
<evidence type="ECO:0008006" key="4">
    <source>
        <dbReference type="Google" id="ProtNLM"/>
    </source>
</evidence>
<dbReference type="Gene3D" id="3.30.1330.40">
    <property type="entry name" value="RutC-like"/>
    <property type="match status" value="1"/>
</dbReference>
<dbReference type="InterPro" id="IPR035959">
    <property type="entry name" value="RutC-like_sf"/>
</dbReference>
<gene>
    <name evidence="2" type="ORF">GCM10010964_02710</name>
</gene>
<protein>
    <recommendedName>
        <fullName evidence="4">RidA family protein</fullName>
    </recommendedName>
</protein>
<keyword evidence="3" id="KW-1185">Reference proteome</keyword>
<dbReference type="GO" id="GO:0005829">
    <property type="term" value="C:cytosol"/>
    <property type="evidence" value="ECO:0007669"/>
    <property type="project" value="TreeGrafter"/>
</dbReference>
<dbReference type="InterPro" id="IPR006175">
    <property type="entry name" value="YjgF/YER057c/UK114"/>
</dbReference>
<sequence>MSQTAARPSFAPTRSLPLPGGARLVFCSGVTARGSAAEGGPIEAQAEECFARLARALAAEGAGLGDLLKITTFLGDMRHYAGFDAARRRAFAGVETPPASTCVGGALFTSPGCVIEIEGIAVRGALAS</sequence>
<dbReference type="Proteomes" id="UP000597507">
    <property type="component" value="Unassembled WGS sequence"/>
</dbReference>
<dbReference type="CDD" id="cd00448">
    <property type="entry name" value="YjgF_YER057c_UK114_family"/>
    <property type="match status" value="1"/>
</dbReference>
<comment type="caution">
    <text evidence="2">The sequence shown here is derived from an EMBL/GenBank/DDBJ whole genome shotgun (WGS) entry which is preliminary data.</text>
</comment>
<reference evidence="2 3" key="1">
    <citation type="journal article" date="2014" name="Int. J. Syst. Evol. Microbiol.">
        <title>Complete genome sequence of Corynebacterium casei LMG S-19264T (=DSM 44701T), isolated from a smear-ripened cheese.</title>
        <authorList>
            <consortium name="US DOE Joint Genome Institute (JGI-PGF)"/>
            <person name="Walter F."/>
            <person name="Albersmeier A."/>
            <person name="Kalinowski J."/>
            <person name="Ruckert C."/>
        </authorList>
    </citation>
    <scope>NUCLEOTIDE SEQUENCE [LARGE SCALE GENOMIC DNA]</scope>
    <source>
        <strain evidence="2 3">CGMCC 1.16330</strain>
    </source>
</reference>
<evidence type="ECO:0000256" key="1">
    <source>
        <dbReference type="ARBA" id="ARBA00010552"/>
    </source>
</evidence>
<proteinExistence type="inferred from homology"/>
<dbReference type="PANTHER" id="PTHR11803">
    <property type="entry name" value="2-IMINOBUTANOATE/2-IMINOPROPANOATE DEAMINASE RIDA"/>
    <property type="match status" value="1"/>
</dbReference>
<evidence type="ECO:0000313" key="3">
    <source>
        <dbReference type="Proteomes" id="UP000597507"/>
    </source>
</evidence>
<organism evidence="2 3">
    <name type="scientific">Caldovatus sediminis</name>
    <dbReference type="NCBI Taxonomy" id="2041189"/>
    <lineage>
        <taxon>Bacteria</taxon>
        <taxon>Pseudomonadati</taxon>
        <taxon>Pseudomonadota</taxon>
        <taxon>Alphaproteobacteria</taxon>
        <taxon>Acetobacterales</taxon>
        <taxon>Roseomonadaceae</taxon>
        <taxon>Caldovatus</taxon>
    </lineage>
</organism>
<dbReference type="PANTHER" id="PTHR11803:SF58">
    <property type="entry name" value="PROTEIN HMF1-RELATED"/>
    <property type="match status" value="1"/>
</dbReference>
<dbReference type="Pfam" id="PF01042">
    <property type="entry name" value="Ribonuc_L-PSP"/>
    <property type="match status" value="1"/>
</dbReference>